<feature type="transmembrane region" description="Helical" evidence="2">
    <location>
        <begin position="49"/>
        <end position="70"/>
    </location>
</feature>
<proteinExistence type="predicted"/>
<keyword evidence="2" id="KW-1133">Transmembrane helix</keyword>
<keyword evidence="2" id="KW-0812">Transmembrane</keyword>
<feature type="region of interest" description="Disordered" evidence="1">
    <location>
        <begin position="110"/>
        <end position="230"/>
    </location>
</feature>
<feature type="region of interest" description="Disordered" evidence="1">
    <location>
        <begin position="243"/>
        <end position="276"/>
    </location>
</feature>
<name>A0A0N4ZNQ9_PARTI</name>
<dbReference type="WBParaSite" id="PTRK_0001017200.1">
    <property type="protein sequence ID" value="PTRK_0001017200.1"/>
    <property type="gene ID" value="PTRK_0001017200"/>
</dbReference>
<evidence type="ECO:0000313" key="3">
    <source>
        <dbReference type="Proteomes" id="UP000038045"/>
    </source>
</evidence>
<protein>
    <submittedName>
        <fullName evidence="4">Uncharacterized protein</fullName>
    </submittedName>
</protein>
<feature type="compositionally biased region" description="Basic and acidic residues" evidence="1">
    <location>
        <begin position="264"/>
        <end position="276"/>
    </location>
</feature>
<sequence length="276" mass="31253">MVDGIGNKSREEVLETLVEQQKGLVEDLKNVIRSINDLSTDVTSGLKSILIILVIIIIAILFEEIVRVCIYTRNKRRKKAMLKQKTVLDNVSSIASTTTLKNYDNNETRFKWNSKKNDNPPVNNKPGDDTENIEITQQPLKNKETKVDKRNSKNSKSSTTTSTLTVDRKENSNKDNKSLDSKSENAPKEVNFFAPPQPYTQSHSLTDTRVTLSSDPSIPPRMDNKNRFQYGSKQVVDSLLISQSPREEMYPSITSTTTSSLQDRNGKPNEFKENKK</sequence>
<organism evidence="3 4">
    <name type="scientific">Parastrongyloides trichosuri</name>
    <name type="common">Possum-specific nematode worm</name>
    <dbReference type="NCBI Taxonomy" id="131310"/>
    <lineage>
        <taxon>Eukaryota</taxon>
        <taxon>Metazoa</taxon>
        <taxon>Ecdysozoa</taxon>
        <taxon>Nematoda</taxon>
        <taxon>Chromadorea</taxon>
        <taxon>Rhabditida</taxon>
        <taxon>Tylenchina</taxon>
        <taxon>Panagrolaimomorpha</taxon>
        <taxon>Strongyloidoidea</taxon>
        <taxon>Strongyloididae</taxon>
        <taxon>Parastrongyloides</taxon>
    </lineage>
</organism>
<dbReference type="AlphaFoldDB" id="A0A0N4ZNQ9"/>
<feature type="compositionally biased region" description="Polar residues" evidence="1">
    <location>
        <begin position="252"/>
        <end position="263"/>
    </location>
</feature>
<dbReference type="Proteomes" id="UP000038045">
    <property type="component" value="Unplaced"/>
</dbReference>
<reference evidence="4" key="1">
    <citation type="submission" date="2017-02" db="UniProtKB">
        <authorList>
            <consortium name="WormBaseParasite"/>
        </authorList>
    </citation>
    <scope>IDENTIFICATION</scope>
</reference>
<evidence type="ECO:0000313" key="4">
    <source>
        <dbReference type="WBParaSite" id="PTRK_0001017200.1"/>
    </source>
</evidence>
<evidence type="ECO:0000256" key="1">
    <source>
        <dbReference type="SAM" id="MobiDB-lite"/>
    </source>
</evidence>
<feature type="compositionally biased region" description="Low complexity" evidence="1">
    <location>
        <begin position="154"/>
        <end position="165"/>
    </location>
</feature>
<accession>A0A0N4ZNQ9</accession>
<keyword evidence="2" id="KW-0472">Membrane</keyword>
<keyword evidence="3" id="KW-1185">Reference proteome</keyword>
<feature type="compositionally biased region" description="Basic and acidic residues" evidence="1">
    <location>
        <begin position="166"/>
        <end position="187"/>
    </location>
</feature>
<evidence type="ECO:0000256" key="2">
    <source>
        <dbReference type="SAM" id="Phobius"/>
    </source>
</evidence>
<feature type="compositionally biased region" description="Basic and acidic residues" evidence="1">
    <location>
        <begin position="141"/>
        <end position="151"/>
    </location>
</feature>
<feature type="compositionally biased region" description="Polar residues" evidence="1">
    <location>
        <begin position="199"/>
        <end position="216"/>
    </location>
</feature>